<name>A0A939LP57_9CELL</name>
<proteinExistence type="predicted"/>
<dbReference type="Gene3D" id="3.10.180.10">
    <property type="entry name" value="2,3-Dihydroxybiphenyl 1,2-Dioxygenase, domain 1"/>
    <property type="match status" value="1"/>
</dbReference>
<comment type="caution">
    <text evidence="2">The sequence shown here is derived from an EMBL/GenBank/DDBJ whole genome shotgun (WGS) entry which is preliminary data.</text>
</comment>
<dbReference type="InterPro" id="IPR029068">
    <property type="entry name" value="Glyas_Bleomycin-R_OHBP_Dase"/>
</dbReference>
<protein>
    <submittedName>
        <fullName evidence="2">VOC family protein</fullName>
    </submittedName>
</protein>
<evidence type="ECO:0000313" key="2">
    <source>
        <dbReference type="EMBL" id="MBO1751243.1"/>
    </source>
</evidence>
<reference evidence="2" key="1">
    <citation type="submission" date="2021-03" db="EMBL/GenBank/DDBJ databases">
        <title>Actinotalea soli sp. nov., isolated from soil.</title>
        <authorList>
            <person name="Ping W."/>
            <person name="Zhang J."/>
        </authorList>
    </citation>
    <scope>NUCLEOTIDE SEQUENCE</scope>
    <source>
        <strain evidence="2">BY-33</strain>
    </source>
</reference>
<evidence type="ECO:0000259" key="1">
    <source>
        <dbReference type="PROSITE" id="PS51819"/>
    </source>
</evidence>
<dbReference type="CDD" id="cd07247">
    <property type="entry name" value="SgaA_N_like"/>
    <property type="match status" value="1"/>
</dbReference>
<dbReference type="PANTHER" id="PTHR33993:SF1">
    <property type="entry name" value="GLYOXALASE FAMILY PROTEIN"/>
    <property type="match status" value="1"/>
</dbReference>
<dbReference type="RefSeq" id="WP_208054916.1">
    <property type="nucleotide sequence ID" value="NZ_JAGEMK010000002.1"/>
</dbReference>
<organism evidence="2 3">
    <name type="scientific">Actinotalea soli</name>
    <dbReference type="NCBI Taxonomy" id="2819234"/>
    <lineage>
        <taxon>Bacteria</taxon>
        <taxon>Bacillati</taxon>
        <taxon>Actinomycetota</taxon>
        <taxon>Actinomycetes</taxon>
        <taxon>Micrococcales</taxon>
        <taxon>Cellulomonadaceae</taxon>
        <taxon>Actinotalea</taxon>
    </lineage>
</organism>
<dbReference type="Proteomes" id="UP000664209">
    <property type="component" value="Unassembled WGS sequence"/>
</dbReference>
<dbReference type="Pfam" id="PF00903">
    <property type="entry name" value="Glyoxalase"/>
    <property type="match status" value="1"/>
</dbReference>
<dbReference type="EMBL" id="JAGEMK010000002">
    <property type="protein sequence ID" value="MBO1751243.1"/>
    <property type="molecule type" value="Genomic_DNA"/>
</dbReference>
<feature type="domain" description="VOC" evidence="1">
    <location>
        <begin position="7"/>
        <end position="118"/>
    </location>
</feature>
<keyword evidence="3" id="KW-1185">Reference proteome</keyword>
<dbReference type="InterPro" id="IPR052164">
    <property type="entry name" value="Anthracycline_SecMetBiosynth"/>
</dbReference>
<dbReference type="InterPro" id="IPR004360">
    <property type="entry name" value="Glyas_Fos-R_dOase_dom"/>
</dbReference>
<dbReference type="PROSITE" id="PS51819">
    <property type="entry name" value="VOC"/>
    <property type="match status" value="1"/>
</dbReference>
<sequence length="119" mass="12515">MVHTHHALDYVELPAPDLAASTAFYAQAFGWSFNDYGDGAYAGIRSADGEGEVGGLNPAALSGTVGPLILLFSTDLDATVQAVEQAGGDVVQQPYAFPGGRRFHFRDPAGNELGVWSET</sequence>
<dbReference type="InterPro" id="IPR037523">
    <property type="entry name" value="VOC_core"/>
</dbReference>
<gene>
    <name evidence="2" type="ORF">J4G33_05450</name>
</gene>
<evidence type="ECO:0000313" key="3">
    <source>
        <dbReference type="Proteomes" id="UP000664209"/>
    </source>
</evidence>
<accession>A0A939LP57</accession>
<dbReference type="PANTHER" id="PTHR33993">
    <property type="entry name" value="GLYOXALASE-RELATED"/>
    <property type="match status" value="1"/>
</dbReference>
<dbReference type="SUPFAM" id="SSF54593">
    <property type="entry name" value="Glyoxalase/Bleomycin resistance protein/Dihydroxybiphenyl dioxygenase"/>
    <property type="match status" value="1"/>
</dbReference>
<dbReference type="AlphaFoldDB" id="A0A939LP57"/>